<sequence>MKFNKYYLFCYLFCLPFWVMAEDGSELWLRYEKLPENVASNYQNQIETLAILGQSQTLNIASDELQQAFLGLTGCSLKTDSKFGERSIILSLASNKSVSQFFTKDELRSVGDEGYLLRTIPVGKGSAILIAANTDAGILYGTFELIRLLQTGQPVYALEKIESPKYDLRLLNHWDNLDGTVERGYAGHSIWWNYPKNDEVVLQRYVDYARANASVGINGTVLNNVNASPQVLTDEYIRKFAKVADVLRPYHLKVYMSVNFSSPVVLDGLATADPLNEEVIKWWKQKADDIYGLIPDFGGFLVKANSEGQPGPQDFGRTHADGANMLAAALKPHGGVVMWRAFVYSPSDTDRAKQAYNEFMPFDGQFADNVIIQVKNGPVDFQPREPFSPLFGAMQQTPAMIEFQLTQEYLGFSNHLAYLAPMQKECFESDTWGKGKESTVAKTTDGSLFASEKSAIAAVANIGRDTNWCGHQFAQANWYAYGRLAWNHELALDELAREWVRMTFTLKPEFEQSVVDIMMRSREAVVNYMTPLGLHHLMGWSHHHGPEPWCEVPGAREDWLPSYFHKASEDGIGFDRSETGSKATEQYFSPLKELYNNKQTCPDELLLWFHHLPWDYRMKSGKTLWEELCYHYYAGVEETRLFQQKWDALDGIIDTERFAHVQQKLKIQTTEAIWWRDACLLYFQTFSKMPIPLELERPIHDLDELKKIKFDMTHHN</sequence>
<evidence type="ECO:0000256" key="6">
    <source>
        <dbReference type="ARBA" id="ARBA00023326"/>
    </source>
</evidence>
<keyword evidence="6 9" id="KW-0624">Polysaccharide degradation</keyword>
<feature type="active site" description="Proton acceptor" evidence="8">
    <location>
        <position position="408"/>
    </location>
</feature>
<dbReference type="GO" id="GO:0033939">
    <property type="term" value="F:xylan alpha-1,2-glucuronosidase activity"/>
    <property type="evidence" value="ECO:0007669"/>
    <property type="project" value="UniProtKB-EC"/>
</dbReference>
<reference evidence="13" key="1">
    <citation type="submission" date="2022-10" db="EMBL/GenBank/DDBJ databases">
        <title>Gaoshiqiia sediminis gen. nov., sp. nov., isolated from coastal sediment.</title>
        <authorList>
            <person name="Yu W.X."/>
            <person name="Mu D.S."/>
            <person name="Du J.Z."/>
            <person name="Liang Y.Q."/>
        </authorList>
    </citation>
    <scope>NUCLEOTIDE SEQUENCE</scope>
    <source>
        <strain evidence="13">A06</strain>
    </source>
</reference>
<feature type="active site" description="Proton acceptor" evidence="8">
    <location>
        <position position="380"/>
    </location>
</feature>
<evidence type="ECO:0000256" key="7">
    <source>
        <dbReference type="PIRNR" id="PIRNR029900"/>
    </source>
</evidence>
<dbReference type="SUPFAM" id="SSF51445">
    <property type="entry name" value="(Trans)glycosidases"/>
    <property type="match status" value="1"/>
</dbReference>
<dbReference type="EC" id="3.2.1.131" evidence="9"/>
<dbReference type="InterPro" id="IPR011395">
    <property type="entry name" value="Glyco_hydro_67_aGlcAse"/>
</dbReference>
<dbReference type="Proteomes" id="UP001163821">
    <property type="component" value="Unassembled WGS sequence"/>
</dbReference>
<feature type="active site" description="Proton donor" evidence="8">
    <location>
        <position position="307"/>
    </location>
</feature>
<dbReference type="Gene3D" id="3.90.1330.10">
    <property type="entry name" value="Alpha-glucuronidase, C-terminal domain"/>
    <property type="match status" value="1"/>
</dbReference>
<dbReference type="PIRSF" id="PIRSF029900">
    <property type="entry name" value="Alpha-glucuronds"/>
    <property type="match status" value="1"/>
</dbReference>
<dbReference type="RefSeq" id="WP_282590777.1">
    <property type="nucleotide sequence ID" value="NZ_JAPAAF010000005.1"/>
</dbReference>
<evidence type="ECO:0000256" key="5">
    <source>
        <dbReference type="ARBA" id="ARBA00023295"/>
    </source>
</evidence>
<dbReference type="EMBL" id="JAPAAF010000005">
    <property type="protein sequence ID" value="MCW0482171.1"/>
    <property type="molecule type" value="Genomic_DNA"/>
</dbReference>
<dbReference type="Pfam" id="PF07488">
    <property type="entry name" value="Glyco_hydro_67M"/>
    <property type="match status" value="1"/>
</dbReference>
<dbReference type="Gene3D" id="3.20.20.80">
    <property type="entry name" value="Glycosidases"/>
    <property type="match status" value="1"/>
</dbReference>
<evidence type="ECO:0000313" key="14">
    <source>
        <dbReference type="Proteomes" id="UP001163821"/>
    </source>
</evidence>
<evidence type="ECO:0000259" key="11">
    <source>
        <dbReference type="Pfam" id="PF07477"/>
    </source>
</evidence>
<keyword evidence="4 9" id="KW-0119">Carbohydrate metabolism</keyword>
<comment type="similarity">
    <text evidence="1 7 9">Belongs to the glycosyl hydrolase 67 family.</text>
</comment>
<evidence type="ECO:0000313" key="13">
    <source>
        <dbReference type="EMBL" id="MCW0482171.1"/>
    </source>
</evidence>
<dbReference type="Gene3D" id="3.30.379.10">
    <property type="entry name" value="Chitobiase/beta-hexosaminidase domain 2-like"/>
    <property type="match status" value="1"/>
</dbReference>
<dbReference type="PANTHER" id="PTHR39207">
    <property type="entry name" value="ALPHA-GLUCURONIDASE A"/>
    <property type="match status" value="1"/>
</dbReference>
<dbReference type="Pfam" id="PF07477">
    <property type="entry name" value="Glyco_hydro_67C"/>
    <property type="match status" value="1"/>
</dbReference>
<evidence type="ECO:0000256" key="8">
    <source>
        <dbReference type="PIRSR" id="PIRSR029900-1"/>
    </source>
</evidence>
<feature type="domain" description="Glycosyl hydrolase family 67 C-terminal" evidence="11">
    <location>
        <begin position="469"/>
        <end position="693"/>
    </location>
</feature>
<dbReference type="PANTHER" id="PTHR39207:SF1">
    <property type="entry name" value="ALPHA-GLUCURONIDASE A"/>
    <property type="match status" value="1"/>
</dbReference>
<dbReference type="InterPro" id="IPR017853">
    <property type="entry name" value="GH"/>
</dbReference>
<comment type="catalytic activity">
    <reaction evidence="9">
        <text>Hydrolysis of (1-&gt;2)-alpha-D-(4-O-methyl)glucuronosyl links in the main chain of hardwood xylans.</text>
        <dbReference type="EC" id="3.2.1.131"/>
    </reaction>
</comment>
<dbReference type="SUPFAM" id="SSF55545">
    <property type="entry name" value="beta-N-acetylhexosaminidase-like domain"/>
    <property type="match status" value="1"/>
</dbReference>
<dbReference type="InterPro" id="IPR037054">
    <property type="entry name" value="A-glucoronidase_C_sf"/>
</dbReference>
<evidence type="ECO:0000259" key="10">
    <source>
        <dbReference type="Pfam" id="PF03648"/>
    </source>
</evidence>
<dbReference type="AlphaFoldDB" id="A0AA41Y626"/>
<dbReference type="GO" id="GO:0046559">
    <property type="term" value="F:alpha-glucuronidase activity"/>
    <property type="evidence" value="ECO:0007669"/>
    <property type="project" value="InterPro"/>
</dbReference>
<evidence type="ECO:0000256" key="2">
    <source>
        <dbReference type="ARBA" id="ARBA00022651"/>
    </source>
</evidence>
<evidence type="ECO:0000256" key="1">
    <source>
        <dbReference type="ARBA" id="ARBA00008833"/>
    </source>
</evidence>
<dbReference type="InterPro" id="IPR011099">
    <property type="entry name" value="Glyco_hydro_67_C"/>
</dbReference>
<name>A0AA41Y626_9BACT</name>
<dbReference type="GO" id="GO:0045493">
    <property type="term" value="P:xylan catabolic process"/>
    <property type="evidence" value="ECO:0007669"/>
    <property type="project" value="UniProtKB-KW"/>
</dbReference>
<protein>
    <recommendedName>
        <fullName evidence="9">Xylan alpha-1,2-glucuronidase</fullName>
        <ecNumber evidence="9">3.2.1.131</ecNumber>
    </recommendedName>
</protein>
<feature type="domain" description="Glycosyl hydrolase family 67 catalytic" evidence="12">
    <location>
        <begin position="149"/>
        <end position="468"/>
    </location>
</feature>
<accession>A0AA41Y626</accession>
<keyword evidence="2 7" id="KW-0858">Xylan degradation</keyword>
<evidence type="ECO:0000256" key="9">
    <source>
        <dbReference type="RuleBase" id="RU361198"/>
    </source>
</evidence>
<dbReference type="InterPro" id="IPR011100">
    <property type="entry name" value="Glyco_hydro_67_cat"/>
</dbReference>
<feature type="domain" description="Alpha glucuronidase N-terminal" evidence="10">
    <location>
        <begin position="27"/>
        <end position="145"/>
    </location>
</feature>
<dbReference type="InterPro" id="IPR005154">
    <property type="entry name" value="Glyco_hydro_67_aGlcAse_N"/>
</dbReference>
<evidence type="ECO:0000256" key="4">
    <source>
        <dbReference type="ARBA" id="ARBA00023277"/>
    </source>
</evidence>
<evidence type="ECO:0000256" key="3">
    <source>
        <dbReference type="ARBA" id="ARBA00022801"/>
    </source>
</evidence>
<gene>
    <name evidence="13" type="ORF">N2K84_05475</name>
</gene>
<proteinExistence type="inferred from homology"/>
<keyword evidence="3 7" id="KW-0378">Hydrolase</keyword>
<comment type="caution">
    <text evidence="13">The sequence shown here is derived from an EMBL/GenBank/DDBJ whole genome shotgun (WGS) entry which is preliminary data.</text>
</comment>
<keyword evidence="14" id="KW-1185">Reference proteome</keyword>
<comment type="subunit">
    <text evidence="9">Homodimer.</text>
</comment>
<keyword evidence="5 7" id="KW-0326">Glycosidase</keyword>
<dbReference type="InterPro" id="IPR029018">
    <property type="entry name" value="Hex-like_dom2"/>
</dbReference>
<organism evidence="13 14">
    <name type="scientific">Gaoshiqia sediminis</name>
    <dbReference type="NCBI Taxonomy" id="2986998"/>
    <lineage>
        <taxon>Bacteria</taxon>
        <taxon>Pseudomonadati</taxon>
        <taxon>Bacteroidota</taxon>
        <taxon>Bacteroidia</taxon>
        <taxon>Marinilabiliales</taxon>
        <taxon>Prolixibacteraceae</taxon>
        <taxon>Gaoshiqia</taxon>
    </lineage>
</organism>
<dbReference type="Pfam" id="PF03648">
    <property type="entry name" value="Glyco_hydro_67N"/>
    <property type="match status" value="1"/>
</dbReference>
<evidence type="ECO:0000259" key="12">
    <source>
        <dbReference type="Pfam" id="PF07488"/>
    </source>
</evidence>
<dbReference type="GO" id="GO:0005576">
    <property type="term" value="C:extracellular region"/>
    <property type="evidence" value="ECO:0007669"/>
    <property type="project" value="InterPro"/>
</dbReference>